<comment type="caution">
    <text evidence="2">The sequence shown here is derived from an EMBL/GenBank/DDBJ whole genome shotgun (WGS) entry which is preliminary data.</text>
</comment>
<dbReference type="EMBL" id="JAUNZN010000001">
    <property type="protein sequence ID" value="KAK4831294.1"/>
    <property type="molecule type" value="Genomic_DNA"/>
</dbReference>
<feature type="non-terminal residue" evidence="2">
    <location>
        <position position="149"/>
    </location>
</feature>
<keyword evidence="1" id="KW-0677">Repeat</keyword>
<dbReference type="GO" id="GO:0005509">
    <property type="term" value="F:calcium ion binding"/>
    <property type="evidence" value="ECO:0007669"/>
    <property type="project" value="InterPro"/>
</dbReference>
<evidence type="ECO:0000256" key="1">
    <source>
        <dbReference type="ARBA" id="ARBA00022737"/>
    </source>
</evidence>
<dbReference type="InterPro" id="IPR028846">
    <property type="entry name" value="Recoverin"/>
</dbReference>
<reference evidence="2 3" key="1">
    <citation type="journal article" date="2023" name="J. Hered.">
        <title>Chromosome-level genome of the wood stork (Mycteria americana) provides insight into avian chromosome evolution.</title>
        <authorList>
            <person name="Flamio R. Jr."/>
            <person name="Ramstad K.M."/>
        </authorList>
    </citation>
    <scope>NUCLEOTIDE SEQUENCE [LARGE SCALE GENOMIC DNA]</scope>
    <source>
        <strain evidence="2">JAX WOST 10</strain>
    </source>
</reference>
<accession>A0AAN7NVQ5</accession>
<gene>
    <name evidence="2" type="ORF">QYF61_016764</name>
</gene>
<dbReference type="InterPro" id="IPR011992">
    <property type="entry name" value="EF-hand-dom_pair"/>
</dbReference>
<sequence>MGAGKSADDFAAIENSQWYQKFMNHCPSGQLTLHEFKTILGLRDMNPQANKYVEQVFHVFDKNQTLNLRDINVNRKKRHFLHSNLRAKKSLPGDGPAPETHHYYSKFMRECPPGQLSLHVFKKILGLQGLDPQGDIYIKKVFDIFDLNQ</sequence>
<dbReference type="Gene3D" id="1.10.238.10">
    <property type="entry name" value="EF-hand"/>
    <property type="match status" value="2"/>
</dbReference>
<name>A0AAN7NVQ5_MYCAM</name>
<evidence type="ECO:0000313" key="2">
    <source>
        <dbReference type="EMBL" id="KAK4831294.1"/>
    </source>
</evidence>
<proteinExistence type="predicted"/>
<dbReference type="PANTHER" id="PTHR23055">
    <property type="entry name" value="CALCIUM BINDING PROTEINS"/>
    <property type="match status" value="1"/>
</dbReference>
<organism evidence="2 3">
    <name type="scientific">Mycteria americana</name>
    <name type="common">Wood stork</name>
    <dbReference type="NCBI Taxonomy" id="33587"/>
    <lineage>
        <taxon>Eukaryota</taxon>
        <taxon>Metazoa</taxon>
        <taxon>Chordata</taxon>
        <taxon>Craniata</taxon>
        <taxon>Vertebrata</taxon>
        <taxon>Euteleostomi</taxon>
        <taxon>Archelosauria</taxon>
        <taxon>Archosauria</taxon>
        <taxon>Dinosauria</taxon>
        <taxon>Saurischia</taxon>
        <taxon>Theropoda</taxon>
        <taxon>Coelurosauria</taxon>
        <taxon>Aves</taxon>
        <taxon>Neognathae</taxon>
        <taxon>Neoaves</taxon>
        <taxon>Aequornithes</taxon>
        <taxon>Ciconiiformes</taxon>
        <taxon>Ciconiidae</taxon>
        <taxon>Mycteria</taxon>
    </lineage>
</organism>
<dbReference type="GO" id="GO:0008048">
    <property type="term" value="F:calcium sensitive guanylate cyclase activator activity"/>
    <property type="evidence" value="ECO:0007669"/>
    <property type="project" value="TreeGrafter"/>
</dbReference>
<dbReference type="SUPFAM" id="SSF47473">
    <property type="entry name" value="EF-hand"/>
    <property type="match status" value="1"/>
</dbReference>
<evidence type="ECO:0000313" key="3">
    <source>
        <dbReference type="Proteomes" id="UP001333110"/>
    </source>
</evidence>
<protein>
    <submittedName>
        <fullName evidence="2">Uncharacterized protein</fullName>
    </submittedName>
</protein>
<dbReference type="AlphaFoldDB" id="A0AAN7NVQ5"/>
<dbReference type="PANTHER" id="PTHR23055:SF80">
    <property type="entry name" value="GUANYLYL CYCLASE-ACTIVATING PROTEIN 3"/>
    <property type="match status" value="1"/>
</dbReference>
<keyword evidence="3" id="KW-1185">Reference proteome</keyword>
<dbReference type="Proteomes" id="UP001333110">
    <property type="component" value="Unassembled WGS sequence"/>
</dbReference>